<name>A0A397TQP7_9GLOM</name>
<dbReference type="Proteomes" id="UP000266673">
    <property type="component" value="Unassembled WGS sequence"/>
</dbReference>
<evidence type="ECO:0000313" key="3">
    <source>
        <dbReference type="Proteomes" id="UP000266673"/>
    </source>
</evidence>
<keyword evidence="3" id="KW-1185">Reference proteome</keyword>
<evidence type="ECO:0000313" key="2">
    <source>
        <dbReference type="EMBL" id="RIB00310.1"/>
    </source>
</evidence>
<feature type="signal peptide" evidence="1">
    <location>
        <begin position="1"/>
        <end position="19"/>
    </location>
</feature>
<evidence type="ECO:0000256" key="1">
    <source>
        <dbReference type="SAM" id="SignalP"/>
    </source>
</evidence>
<comment type="caution">
    <text evidence="2">The sequence shown here is derived from an EMBL/GenBank/DDBJ whole genome shotgun (WGS) entry which is preliminary data.</text>
</comment>
<gene>
    <name evidence="2" type="ORF">C2G38_2234786</name>
</gene>
<protein>
    <submittedName>
        <fullName evidence="2">Uncharacterized protein</fullName>
    </submittedName>
</protein>
<accession>A0A397TQP7</accession>
<reference evidence="2 3" key="1">
    <citation type="submission" date="2018-06" db="EMBL/GenBank/DDBJ databases">
        <title>Comparative genomics reveals the genomic features of Rhizophagus irregularis, R. cerebriforme, R. diaphanum and Gigaspora rosea, and their symbiotic lifestyle signature.</title>
        <authorList>
            <person name="Morin E."/>
            <person name="San Clemente H."/>
            <person name="Chen E.C.H."/>
            <person name="De La Providencia I."/>
            <person name="Hainaut M."/>
            <person name="Kuo A."/>
            <person name="Kohler A."/>
            <person name="Murat C."/>
            <person name="Tang N."/>
            <person name="Roy S."/>
            <person name="Loubradou J."/>
            <person name="Henrissat B."/>
            <person name="Grigoriev I.V."/>
            <person name="Corradi N."/>
            <person name="Roux C."/>
            <person name="Martin F.M."/>
        </authorList>
    </citation>
    <scope>NUCLEOTIDE SEQUENCE [LARGE SCALE GENOMIC DNA]</scope>
    <source>
        <strain evidence="2 3">DAOM 194757</strain>
    </source>
</reference>
<feature type="chain" id="PRO_5017212350" evidence="1">
    <location>
        <begin position="20"/>
        <end position="149"/>
    </location>
</feature>
<sequence>MKNFIFVSILLALLLTVNAAPFQPNKRVLSFHPCNLQPHVDYIDVIGQPNTPVSRRYQSFFVFGKLTEHNIIANQTVLYIEYQHEQNGSKIGREWFSYFNTSINAGHPFNRWADDVPTPTLPRSYLLVVIVGRLFSNSVIPFGCAQSLG</sequence>
<proteinExistence type="predicted"/>
<keyword evidence="1" id="KW-0732">Signal</keyword>
<organism evidence="2 3">
    <name type="scientific">Gigaspora rosea</name>
    <dbReference type="NCBI Taxonomy" id="44941"/>
    <lineage>
        <taxon>Eukaryota</taxon>
        <taxon>Fungi</taxon>
        <taxon>Fungi incertae sedis</taxon>
        <taxon>Mucoromycota</taxon>
        <taxon>Glomeromycotina</taxon>
        <taxon>Glomeromycetes</taxon>
        <taxon>Diversisporales</taxon>
        <taxon>Gigasporaceae</taxon>
        <taxon>Gigaspora</taxon>
    </lineage>
</organism>
<dbReference type="AlphaFoldDB" id="A0A397TQP7"/>
<dbReference type="EMBL" id="QKWP01004547">
    <property type="protein sequence ID" value="RIB00310.1"/>
    <property type="molecule type" value="Genomic_DNA"/>
</dbReference>